<dbReference type="PANTHER" id="PTHR43356:SF2">
    <property type="entry name" value="PHOSPHATE ACETYLTRANSFERASE"/>
    <property type="match status" value="1"/>
</dbReference>
<reference evidence="5 6" key="1">
    <citation type="submission" date="2016-10" db="EMBL/GenBank/DDBJ databases">
        <authorList>
            <person name="de Groot N.N."/>
        </authorList>
    </citation>
    <scope>NUCLEOTIDE SEQUENCE [LARGE SCALE GENOMIC DNA]</scope>
    <source>
        <strain evidence="5 6">CGMCC 1.9156</strain>
    </source>
</reference>
<dbReference type="InterPro" id="IPR050500">
    <property type="entry name" value="Phos_Acetyltrans/Butyryltrans"/>
</dbReference>
<name>A0A1I2JDQ9_9BACT</name>
<dbReference type="GO" id="GO:0016746">
    <property type="term" value="F:acyltransferase activity"/>
    <property type="evidence" value="ECO:0007669"/>
    <property type="project" value="UniProtKB-KW"/>
</dbReference>
<dbReference type="InterPro" id="IPR002505">
    <property type="entry name" value="PTA_PTB"/>
</dbReference>
<dbReference type="STRING" id="655355.SAMN05216283_10823"/>
<protein>
    <submittedName>
        <fullName evidence="5">Phosphate butyryltransferase</fullName>
    </submittedName>
</protein>
<dbReference type="SUPFAM" id="SSF53659">
    <property type="entry name" value="Isocitrate/Isopropylmalate dehydrogenase-like"/>
    <property type="match status" value="1"/>
</dbReference>
<keyword evidence="2 5" id="KW-0808">Transferase</keyword>
<proteinExistence type="inferred from homology"/>
<evidence type="ECO:0000259" key="4">
    <source>
        <dbReference type="Pfam" id="PF01515"/>
    </source>
</evidence>
<accession>A0A1I2JDQ9</accession>
<evidence type="ECO:0000256" key="2">
    <source>
        <dbReference type="ARBA" id="ARBA00022679"/>
    </source>
</evidence>
<organism evidence="5 6">
    <name type="scientific">Sunxiuqinia elliptica</name>
    <dbReference type="NCBI Taxonomy" id="655355"/>
    <lineage>
        <taxon>Bacteria</taxon>
        <taxon>Pseudomonadati</taxon>
        <taxon>Bacteroidota</taxon>
        <taxon>Bacteroidia</taxon>
        <taxon>Marinilabiliales</taxon>
        <taxon>Prolixibacteraceae</taxon>
        <taxon>Sunxiuqinia</taxon>
    </lineage>
</organism>
<keyword evidence="3" id="KW-0012">Acyltransferase</keyword>
<dbReference type="EMBL" id="FONW01000008">
    <property type="protein sequence ID" value="SFF50811.1"/>
    <property type="molecule type" value="Genomic_DNA"/>
</dbReference>
<comment type="similarity">
    <text evidence="1">Belongs to the phosphate acetyltransferase and butyryltransferase family.</text>
</comment>
<evidence type="ECO:0000256" key="1">
    <source>
        <dbReference type="ARBA" id="ARBA00005656"/>
    </source>
</evidence>
<evidence type="ECO:0000256" key="3">
    <source>
        <dbReference type="ARBA" id="ARBA00023315"/>
    </source>
</evidence>
<keyword evidence="6" id="KW-1185">Reference proteome</keyword>
<dbReference type="Proteomes" id="UP000198964">
    <property type="component" value="Unassembled WGS sequence"/>
</dbReference>
<dbReference type="AlphaFoldDB" id="A0A1I2JDQ9"/>
<feature type="domain" description="Phosphate acetyl/butaryl transferase" evidence="4">
    <location>
        <begin position="80"/>
        <end position="297"/>
    </location>
</feature>
<sequence>MKIKILADLFLLVKGKARQKMVVVNGIDTHSIEAAEEARKLGVVDVILTGDPAQIEATCKKLGVEASAFKVVAADTEESAAHEAVKMIHEGAADFIMKGLISTDKYMRAILNKEFGLVEPGALLTHVTVIENPAYHKLLTVSDVAIIPYPNLKQKQIMIRYLMQVAIKLGVECPKLALIAPTEQIIESIPACVDAAQLTKMASEGAFPEGIVDGPMALDVALDKESAQIKNIEAKTAGDADCLLFPNIDAGNVFYKVNSKFCYAKQAALVYGAKVPVVLSSRGDSSETKLNSIVLAALMSH</sequence>
<dbReference type="Gene3D" id="3.40.718.10">
    <property type="entry name" value="Isopropylmalate Dehydrogenase"/>
    <property type="match status" value="1"/>
</dbReference>
<dbReference type="Pfam" id="PF01515">
    <property type="entry name" value="PTA_PTB"/>
    <property type="match status" value="1"/>
</dbReference>
<dbReference type="RefSeq" id="WP_093920542.1">
    <property type="nucleotide sequence ID" value="NZ_FONW01000008.1"/>
</dbReference>
<dbReference type="PANTHER" id="PTHR43356">
    <property type="entry name" value="PHOSPHATE ACETYLTRANSFERASE"/>
    <property type="match status" value="1"/>
</dbReference>
<dbReference type="PIRSF" id="PIRSF000428">
    <property type="entry name" value="P_Ac_trans"/>
    <property type="match status" value="1"/>
</dbReference>
<evidence type="ECO:0000313" key="6">
    <source>
        <dbReference type="Proteomes" id="UP000198964"/>
    </source>
</evidence>
<dbReference type="InterPro" id="IPR012147">
    <property type="entry name" value="P_Ac_Bu_trans"/>
</dbReference>
<evidence type="ECO:0000313" key="5">
    <source>
        <dbReference type="EMBL" id="SFF50811.1"/>
    </source>
</evidence>
<gene>
    <name evidence="5" type="ORF">SAMN05216283_10823</name>
</gene>